<dbReference type="Proteomes" id="UP000318878">
    <property type="component" value="Unassembled WGS sequence"/>
</dbReference>
<feature type="signal peptide" evidence="1">
    <location>
        <begin position="1"/>
        <end position="25"/>
    </location>
</feature>
<protein>
    <recommendedName>
        <fullName evidence="4">Glycosyl hydrolase catalytic core</fullName>
    </recommendedName>
</protein>
<dbReference type="PANTHER" id="PTHR12631:SF10">
    <property type="entry name" value="BETA-XYLOSIDASE-LIKE PROTEIN-RELATED"/>
    <property type="match status" value="1"/>
</dbReference>
<dbReference type="SUPFAM" id="SSF51445">
    <property type="entry name" value="(Trans)glycosidases"/>
    <property type="match status" value="1"/>
</dbReference>
<keyword evidence="1" id="KW-0732">Signal</keyword>
<dbReference type="InterPro" id="IPR017853">
    <property type="entry name" value="GH"/>
</dbReference>
<proteinExistence type="predicted"/>
<name>A0A5C5VAJ6_9BACT</name>
<keyword evidence="3" id="KW-1185">Reference proteome</keyword>
<dbReference type="GO" id="GO:0004553">
    <property type="term" value="F:hydrolase activity, hydrolyzing O-glycosyl compounds"/>
    <property type="evidence" value="ECO:0007669"/>
    <property type="project" value="TreeGrafter"/>
</dbReference>
<reference evidence="2 3" key="1">
    <citation type="submission" date="2019-02" db="EMBL/GenBank/DDBJ databases">
        <title>Deep-cultivation of Planctomycetes and their phenomic and genomic characterization uncovers novel biology.</title>
        <authorList>
            <person name="Wiegand S."/>
            <person name="Jogler M."/>
            <person name="Boedeker C."/>
            <person name="Pinto D."/>
            <person name="Vollmers J."/>
            <person name="Rivas-Marin E."/>
            <person name="Kohn T."/>
            <person name="Peeters S.H."/>
            <person name="Heuer A."/>
            <person name="Rast P."/>
            <person name="Oberbeckmann S."/>
            <person name="Bunk B."/>
            <person name="Jeske O."/>
            <person name="Meyerdierks A."/>
            <person name="Storesund J.E."/>
            <person name="Kallscheuer N."/>
            <person name="Luecker S."/>
            <person name="Lage O.M."/>
            <person name="Pohl T."/>
            <person name="Merkel B.J."/>
            <person name="Hornburger P."/>
            <person name="Mueller R.-W."/>
            <person name="Bruemmer F."/>
            <person name="Labrenz M."/>
            <person name="Spormann A.M."/>
            <person name="Op Den Camp H."/>
            <person name="Overmann J."/>
            <person name="Amann R."/>
            <person name="Jetten M.S.M."/>
            <person name="Mascher T."/>
            <person name="Medema M.H."/>
            <person name="Devos D.P."/>
            <person name="Kaster A.-K."/>
            <person name="Ovreas L."/>
            <person name="Rohde M."/>
            <person name="Galperin M.Y."/>
            <person name="Jogler C."/>
        </authorList>
    </citation>
    <scope>NUCLEOTIDE SEQUENCE [LARGE SCALE GENOMIC DNA]</scope>
    <source>
        <strain evidence="2 3">Enr8</strain>
    </source>
</reference>
<comment type="caution">
    <text evidence="2">The sequence shown here is derived from an EMBL/GenBank/DDBJ whole genome shotgun (WGS) entry which is preliminary data.</text>
</comment>
<sequence length="590" mass="64347" precursor="true">MIAAPRYQTAACTLLIVLFASPALAQSPEESVGPWGVSSSASAFRNHTEWFPKVASAGVTSVRLFPGWRSFQPELGQWNWKQGDQLVESAQQHDLQLTAILMGTPPGSKFLHAFPVDNLPAWSQFVEGTVAHYGDQVRYWEVWNEGNGGFNDAHHTTVDYAKLAATTYDAAKQGNANAQVGLTVASFDPDYLQQTITAMRDAGAADKFDFLCIHPYEIAGGLRSKNGEIPFLWMNQTLRNMLQEVAPEKADAPIWISEVGDKLNAGGRTPTTDIDAANALVKIYTMAIAQGIDRTQWFEAQDPYSEESGFGLLNRNGEGRPSFAALKTLASQLGEKPNYLGWLALGEQAAGYGFVFAGPQANLMVAWSPVGTQHSLTFPTMVVVADPITGKLHRYEAGETVTLTNAPQLITSLSPTLVAQAIANAEKPFPWGGDYRDAKTVRFAAGQTDETTGIFPLHRDAYPTVTFADGSSGLLVQGDIGHPLGLFVHPTFASLQTRDYYVRVKVRRVSPGNVGMNLLYEYADTQGKGPYKNSGRWFGVAKNASGWQTGVWHVKDACFAKMWGNDITIRPEQSVPFVIGEIEISTVPFE</sequence>
<dbReference type="PANTHER" id="PTHR12631">
    <property type="entry name" value="ALPHA-L-IDURONIDASE"/>
    <property type="match status" value="1"/>
</dbReference>
<dbReference type="InterPro" id="IPR051923">
    <property type="entry name" value="Glycosyl_Hydrolase_39"/>
</dbReference>
<dbReference type="AlphaFoldDB" id="A0A5C5VAJ6"/>
<accession>A0A5C5VAJ6</accession>
<evidence type="ECO:0000313" key="3">
    <source>
        <dbReference type="Proteomes" id="UP000318878"/>
    </source>
</evidence>
<evidence type="ECO:0000256" key="1">
    <source>
        <dbReference type="SAM" id="SignalP"/>
    </source>
</evidence>
<organism evidence="2 3">
    <name type="scientific">Blastopirellula retiformator</name>
    <dbReference type="NCBI Taxonomy" id="2527970"/>
    <lineage>
        <taxon>Bacteria</taxon>
        <taxon>Pseudomonadati</taxon>
        <taxon>Planctomycetota</taxon>
        <taxon>Planctomycetia</taxon>
        <taxon>Pirellulales</taxon>
        <taxon>Pirellulaceae</taxon>
        <taxon>Blastopirellula</taxon>
    </lineage>
</organism>
<dbReference type="OrthoDB" id="912485at2"/>
<dbReference type="RefSeq" id="WP_146431253.1">
    <property type="nucleotide sequence ID" value="NZ_SJPF01000002.1"/>
</dbReference>
<evidence type="ECO:0008006" key="4">
    <source>
        <dbReference type="Google" id="ProtNLM"/>
    </source>
</evidence>
<gene>
    <name evidence="2" type="ORF">Enr8_21560</name>
</gene>
<dbReference type="Gene3D" id="3.20.20.80">
    <property type="entry name" value="Glycosidases"/>
    <property type="match status" value="1"/>
</dbReference>
<feature type="chain" id="PRO_5022695221" description="Glycosyl hydrolase catalytic core" evidence="1">
    <location>
        <begin position="26"/>
        <end position="590"/>
    </location>
</feature>
<evidence type="ECO:0000313" key="2">
    <source>
        <dbReference type="EMBL" id="TWT34742.1"/>
    </source>
</evidence>
<dbReference type="EMBL" id="SJPF01000002">
    <property type="protein sequence ID" value="TWT34742.1"/>
    <property type="molecule type" value="Genomic_DNA"/>
</dbReference>